<feature type="domain" description="FAD-binding PCMH-type" evidence="2">
    <location>
        <begin position="1"/>
        <end position="180"/>
    </location>
</feature>
<evidence type="ECO:0000313" key="3">
    <source>
        <dbReference type="EMBL" id="PAK77439.1"/>
    </source>
</evidence>
<dbReference type="InterPro" id="IPR016166">
    <property type="entry name" value="FAD-bd_PCMH"/>
</dbReference>
<dbReference type="Gene3D" id="3.30.465.10">
    <property type="match status" value="1"/>
</dbReference>
<dbReference type="PANTHER" id="PTHR43762">
    <property type="entry name" value="L-GULONOLACTONE OXIDASE"/>
    <property type="match status" value="1"/>
</dbReference>
<name>A0A269XW68_9PROT</name>
<dbReference type="Pfam" id="PF01565">
    <property type="entry name" value="FAD_binding_4"/>
    <property type="match status" value="1"/>
</dbReference>
<keyword evidence="4" id="KW-1185">Reference proteome</keyword>
<evidence type="ECO:0000256" key="1">
    <source>
        <dbReference type="ARBA" id="ARBA00022827"/>
    </source>
</evidence>
<dbReference type="AlphaFoldDB" id="A0A269XW68"/>
<dbReference type="PROSITE" id="PS51387">
    <property type="entry name" value="FAD_PCMH"/>
    <property type="match status" value="1"/>
</dbReference>
<dbReference type="OrthoDB" id="143770at2"/>
<dbReference type="GO" id="GO:0016899">
    <property type="term" value="F:oxidoreductase activity, acting on the CH-OH group of donors, oxygen as acceptor"/>
    <property type="evidence" value="ECO:0007669"/>
    <property type="project" value="InterPro"/>
</dbReference>
<dbReference type="InterPro" id="IPR036318">
    <property type="entry name" value="FAD-bd_PCMH-like_sf"/>
</dbReference>
<sequence length="435" mass="48594">MRDDIKSWNRLPAVGHQHVLDIPARTARLPLPPGAETCIPFGNGRSYGDVCLNPDAAVIRTRALDHMIAFDREHGRITCEGGVILADILELVTPQGWFPPVTPGTRFVTVGGCVANDVHGKNHHDTGSFGNHVRSFELLRSDGQRLTCSAEQNADWFAATIGGLGLTGLITQVTFDLLPVANPFMVTQAYRFSTLDEFWHLNARAEREWPYTVAWIDCTRQSGRGILFAGQHAPPQAELPVWKSRHRTVPVDLPFSCINSLSLKAFNEVYYRQKLPRDRYVAHYAPYFYPLDAIENWNRIYGTRGFYQYQCVLPPHVSADGVAELMRQIARSGMGSFLAVLKTFGTRPAMGTLSFPRPGATLALDFPNMGEKTLQLLNRLDSIVASAGGALYPAKDARMSGAMFRRGFPQWEKMLPFIDPRFSSGFWRRVNKPEG</sequence>
<keyword evidence="1" id="KW-0285">Flavoprotein</keyword>
<proteinExistence type="predicted"/>
<organism evidence="3 4">
    <name type="scientific">Acetobacter fabarum</name>
    <dbReference type="NCBI Taxonomy" id="483199"/>
    <lineage>
        <taxon>Bacteria</taxon>
        <taxon>Pseudomonadati</taxon>
        <taxon>Pseudomonadota</taxon>
        <taxon>Alphaproteobacteria</taxon>
        <taxon>Acetobacterales</taxon>
        <taxon>Acetobacteraceae</taxon>
        <taxon>Acetobacter</taxon>
    </lineage>
</organism>
<dbReference type="PANTHER" id="PTHR43762:SF1">
    <property type="entry name" value="D-ARABINONO-1,4-LACTONE OXIDASE"/>
    <property type="match status" value="1"/>
</dbReference>
<gene>
    <name evidence="3" type="ORF">B8X00_10690</name>
</gene>
<dbReference type="RefSeq" id="WP_095350140.1">
    <property type="nucleotide sequence ID" value="NZ_NCXK01000019.1"/>
</dbReference>
<dbReference type="InterPro" id="IPR006094">
    <property type="entry name" value="Oxid_FAD_bind_N"/>
</dbReference>
<reference evidence="3 4" key="1">
    <citation type="submission" date="2017-04" db="EMBL/GenBank/DDBJ databases">
        <title>Kefir bacterial isolates.</title>
        <authorList>
            <person name="Kim Y."/>
            <person name="Blasche S."/>
            <person name="Patil K.R."/>
        </authorList>
    </citation>
    <scope>NUCLEOTIDE SEQUENCE [LARGE SCALE GENOMIC DNA]</scope>
    <source>
        <strain evidence="3 4">KR</strain>
    </source>
</reference>
<dbReference type="EMBL" id="NCXK01000019">
    <property type="protein sequence ID" value="PAK77439.1"/>
    <property type="molecule type" value="Genomic_DNA"/>
</dbReference>
<keyword evidence="1" id="KW-0274">FAD</keyword>
<dbReference type="InterPro" id="IPR016169">
    <property type="entry name" value="FAD-bd_PCMH_sub2"/>
</dbReference>
<dbReference type="GO" id="GO:0071949">
    <property type="term" value="F:FAD binding"/>
    <property type="evidence" value="ECO:0007669"/>
    <property type="project" value="InterPro"/>
</dbReference>
<dbReference type="Proteomes" id="UP000216151">
    <property type="component" value="Unassembled WGS sequence"/>
</dbReference>
<accession>A0A269XW68</accession>
<evidence type="ECO:0000313" key="4">
    <source>
        <dbReference type="Proteomes" id="UP000216151"/>
    </source>
</evidence>
<dbReference type="InterPro" id="IPR010031">
    <property type="entry name" value="FAD_lactone_oxidase-like"/>
</dbReference>
<dbReference type="SUPFAM" id="SSF56176">
    <property type="entry name" value="FAD-binding/transporter-associated domain-like"/>
    <property type="match status" value="1"/>
</dbReference>
<comment type="caution">
    <text evidence="3">The sequence shown here is derived from an EMBL/GenBank/DDBJ whole genome shotgun (WGS) entry which is preliminary data.</text>
</comment>
<protein>
    <submittedName>
        <fullName evidence="3">FAD-binding oxidoreductase</fullName>
    </submittedName>
</protein>
<evidence type="ECO:0000259" key="2">
    <source>
        <dbReference type="PROSITE" id="PS51387"/>
    </source>
</evidence>